<name>A0ABQ1ETS6_9BACL</name>
<protein>
    <submittedName>
        <fullName evidence="1">Uncharacterized protein</fullName>
    </submittedName>
</protein>
<reference evidence="2" key="1">
    <citation type="journal article" date="2019" name="Int. J. Syst. Evol. Microbiol.">
        <title>The Global Catalogue of Microorganisms (GCM) 10K type strain sequencing project: providing services to taxonomists for standard genome sequencing and annotation.</title>
        <authorList>
            <consortium name="The Broad Institute Genomics Platform"/>
            <consortium name="The Broad Institute Genome Sequencing Center for Infectious Disease"/>
            <person name="Wu L."/>
            <person name="Ma J."/>
        </authorList>
    </citation>
    <scope>NUCLEOTIDE SEQUENCE [LARGE SCALE GENOMIC DNA]</scope>
    <source>
        <strain evidence="2">CGMCC 1.15043</strain>
    </source>
</reference>
<dbReference type="RefSeq" id="WP_189013633.1">
    <property type="nucleotide sequence ID" value="NZ_BMHE01000018.1"/>
</dbReference>
<comment type="caution">
    <text evidence="1">The sequence shown here is derived from an EMBL/GenBank/DDBJ whole genome shotgun (WGS) entry which is preliminary data.</text>
</comment>
<keyword evidence="2" id="KW-1185">Reference proteome</keyword>
<proteinExistence type="predicted"/>
<dbReference type="EMBL" id="BMHE01000018">
    <property type="protein sequence ID" value="GFZ86936.1"/>
    <property type="molecule type" value="Genomic_DNA"/>
</dbReference>
<evidence type="ECO:0000313" key="2">
    <source>
        <dbReference type="Proteomes" id="UP000615455"/>
    </source>
</evidence>
<organism evidence="1 2">
    <name type="scientific">Paenibacillus marchantiophytorum</name>
    <dbReference type="NCBI Taxonomy" id="1619310"/>
    <lineage>
        <taxon>Bacteria</taxon>
        <taxon>Bacillati</taxon>
        <taxon>Bacillota</taxon>
        <taxon>Bacilli</taxon>
        <taxon>Bacillales</taxon>
        <taxon>Paenibacillaceae</taxon>
        <taxon>Paenibacillus</taxon>
    </lineage>
</organism>
<sequence>METDDFLAVAIPLMAETSTRHFVKRKERNWEQDLMDLGVDGLDKLWNMMMTLDKEEEQKPPELDHDGSGDLVYAFEKEMPNGIWAYIKLKIKSSNGKCVSISCHPVEFGPRAMRSSEDN</sequence>
<dbReference type="Proteomes" id="UP000615455">
    <property type="component" value="Unassembled WGS sequence"/>
</dbReference>
<evidence type="ECO:0000313" key="1">
    <source>
        <dbReference type="EMBL" id="GFZ86936.1"/>
    </source>
</evidence>
<gene>
    <name evidence="1" type="ORF">GCM10008018_36310</name>
</gene>
<accession>A0ABQ1ETS6</accession>